<feature type="region of interest" description="Disordered" evidence="1">
    <location>
        <begin position="1"/>
        <end position="24"/>
    </location>
</feature>
<sequence>MSITGIDATGGTEGKSAKGGHQSMGDSMDAYLVCHDCQGHPSGGPDGTGPDGSFAVANDAQDYAGDEVSWQWDSTNQRYFCVDANGNITWADDQGQSSSSAGQ</sequence>
<organism evidence="2 3">
    <name type="scientific">Coniochaeta ligniaria NRRL 30616</name>
    <dbReference type="NCBI Taxonomy" id="1408157"/>
    <lineage>
        <taxon>Eukaryota</taxon>
        <taxon>Fungi</taxon>
        <taxon>Dikarya</taxon>
        <taxon>Ascomycota</taxon>
        <taxon>Pezizomycotina</taxon>
        <taxon>Sordariomycetes</taxon>
        <taxon>Sordariomycetidae</taxon>
        <taxon>Coniochaetales</taxon>
        <taxon>Coniochaetaceae</taxon>
        <taxon>Coniochaeta</taxon>
    </lineage>
</organism>
<evidence type="ECO:0000256" key="1">
    <source>
        <dbReference type="SAM" id="MobiDB-lite"/>
    </source>
</evidence>
<feature type="region of interest" description="Disordered" evidence="1">
    <location>
        <begin position="37"/>
        <end position="57"/>
    </location>
</feature>
<gene>
    <name evidence="2" type="ORF">CONLIGDRAFT_647168</name>
</gene>
<evidence type="ECO:0000313" key="2">
    <source>
        <dbReference type="EMBL" id="OIW27049.1"/>
    </source>
</evidence>
<dbReference type="EMBL" id="KV875100">
    <property type="protein sequence ID" value="OIW27049.1"/>
    <property type="molecule type" value="Genomic_DNA"/>
</dbReference>
<evidence type="ECO:0000313" key="3">
    <source>
        <dbReference type="Proteomes" id="UP000182658"/>
    </source>
</evidence>
<dbReference type="InParanoid" id="A0A1J7J150"/>
<protein>
    <submittedName>
        <fullName evidence="2">Uncharacterized protein</fullName>
    </submittedName>
</protein>
<proteinExistence type="predicted"/>
<dbReference type="Proteomes" id="UP000182658">
    <property type="component" value="Unassembled WGS sequence"/>
</dbReference>
<keyword evidence="3" id="KW-1185">Reference proteome</keyword>
<feature type="compositionally biased region" description="Gly residues" evidence="1">
    <location>
        <begin position="41"/>
        <end position="50"/>
    </location>
</feature>
<name>A0A1J7J150_9PEZI</name>
<accession>A0A1J7J150</accession>
<reference evidence="2 3" key="1">
    <citation type="submission" date="2016-10" db="EMBL/GenBank/DDBJ databases">
        <title>Draft genome sequence of Coniochaeta ligniaria NRRL30616, a lignocellulolytic fungus for bioabatement of inhibitors in plant biomass hydrolysates.</title>
        <authorList>
            <consortium name="DOE Joint Genome Institute"/>
            <person name="Jimenez D.J."/>
            <person name="Hector R.E."/>
            <person name="Riley R."/>
            <person name="Sun H."/>
            <person name="Grigoriev I.V."/>
            <person name="Van Elsas J.D."/>
            <person name="Nichols N.N."/>
        </authorList>
    </citation>
    <scope>NUCLEOTIDE SEQUENCE [LARGE SCALE GENOMIC DNA]</scope>
    <source>
        <strain evidence="2 3">NRRL 30616</strain>
    </source>
</reference>
<dbReference type="AlphaFoldDB" id="A0A1J7J150"/>